<dbReference type="Gene3D" id="3.40.710.10">
    <property type="entry name" value="DD-peptidase/beta-lactamase superfamily"/>
    <property type="match status" value="1"/>
</dbReference>
<dbReference type="InterPro" id="IPR052907">
    <property type="entry name" value="Beta-lactamase/esterase"/>
</dbReference>
<dbReference type="SUPFAM" id="SSF56601">
    <property type="entry name" value="beta-lactamase/transpeptidase-like"/>
    <property type="match status" value="1"/>
</dbReference>
<gene>
    <name evidence="2" type="ORF">METZ01_LOCUS54190</name>
</gene>
<dbReference type="PANTHER" id="PTHR43319:SF3">
    <property type="entry name" value="BETA-LACTAMASE-RELATED DOMAIN-CONTAINING PROTEIN"/>
    <property type="match status" value="1"/>
</dbReference>
<dbReference type="EMBL" id="UINC01002893">
    <property type="protein sequence ID" value="SVA01336.1"/>
    <property type="molecule type" value="Genomic_DNA"/>
</dbReference>
<dbReference type="InterPro" id="IPR001466">
    <property type="entry name" value="Beta-lactam-related"/>
</dbReference>
<sequence>MTDIQGTCHETYETVRTAFEKNFTEGDLGASCAVVVDGETVVDLWGGTSDVAGHIPWERDTIVNVWSTTKTMAALCVLMLHDRNVLDVDQPVADHWPEFAANGKEGVLVSHLLSHSAGLPGFDAPISEDQLFDWDYVCAALAAQEPWWEPGTMSAYHSMTQGWLLGEVLRRVDGRTLGTFFAEEVAGPTGADFHIGLADEHFDRVAELDTSEVNTPRWDRQGQSEILDRVDAHGPMGAAVGNTDRWRRAEFPAANGHGNARSVAEVHSVIACDGTARGVTLLSPETVERIFEVQTDGHDPVLGAPIRYGLGFGLRNDTTPISPNDRACFWGGWGGSLAVIDVDAHMSVAYVMNRMSPDLLADSRAGRILMAAHAARRAF</sequence>
<dbReference type="AlphaFoldDB" id="A0A381SBD9"/>
<accession>A0A381SBD9</accession>
<proteinExistence type="predicted"/>
<dbReference type="PANTHER" id="PTHR43319">
    <property type="entry name" value="BETA-LACTAMASE-RELATED"/>
    <property type="match status" value="1"/>
</dbReference>
<dbReference type="InterPro" id="IPR012338">
    <property type="entry name" value="Beta-lactam/transpept-like"/>
</dbReference>
<reference evidence="2" key="1">
    <citation type="submission" date="2018-05" db="EMBL/GenBank/DDBJ databases">
        <authorList>
            <person name="Lanie J.A."/>
            <person name="Ng W.-L."/>
            <person name="Kazmierczak K.M."/>
            <person name="Andrzejewski T.M."/>
            <person name="Davidsen T.M."/>
            <person name="Wayne K.J."/>
            <person name="Tettelin H."/>
            <person name="Glass J.I."/>
            <person name="Rusch D."/>
            <person name="Podicherti R."/>
            <person name="Tsui H.-C.T."/>
            <person name="Winkler M.E."/>
        </authorList>
    </citation>
    <scope>NUCLEOTIDE SEQUENCE</scope>
</reference>
<evidence type="ECO:0000313" key="2">
    <source>
        <dbReference type="EMBL" id="SVA01336.1"/>
    </source>
</evidence>
<feature type="domain" description="Beta-lactamase-related" evidence="1">
    <location>
        <begin position="28"/>
        <end position="368"/>
    </location>
</feature>
<evidence type="ECO:0000259" key="1">
    <source>
        <dbReference type="Pfam" id="PF00144"/>
    </source>
</evidence>
<name>A0A381SBD9_9ZZZZ</name>
<organism evidence="2">
    <name type="scientific">marine metagenome</name>
    <dbReference type="NCBI Taxonomy" id="408172"/>
    <lineage>
        <taxon>unclassified sequences</taxon>
        <taxon>metagenomes</taxon>
        <taxon>ecological metagenomes</taxon>
    </lineage>
</organism>
<protein>
    <recommendedName>
        <fullName evidence="1">Beta-lactamase-related domain-containing protein</fullName>
    </recommendedName>
</protein>
<dbReference type="Pfam" id="PF00144">
    <property type="entry name" value="Beta-lactamase"/>
    <property type="match status" value="1"/>
</dbReference>